<protein>
    <submittedName>
        <fullName evidence="2">Argininosuccinate lyase</fullName>
    </submittedName>
</protein>
<dbReference type="InterPro" id="IPR009049">
    <property type="entry name" value="Argininosuccinate_lyase"/>
</dbReference>
<dbReference type="InterPro" id="IPR008948">
    <property type="entry name" value="L-Aspartase-like"/>
</dbReference>
<dbReference type="Gene3D" id="1.10.275.10">
    <property type="entry name" value="Fumarase/aspartase (N-terminal domain)"/>
    <property type="match status" value="1"/>
</dbReference>
<dbReference type="InterPro" id="IPR024083">
    <property type="entry name" value="Fumarase/histidase_N"/>
</dbReference>
<evidence type="ECO:0000259" key="1">
    <source>
        <dbReference type="Pfam" id="PF00206"/>
    </source>
</evidence>
<accession>A0A8D0P555</accession>
<dbReference type="Pfam" id="PF00206">
    <property type="entry name" value="Lyase_1"/>
    <property type="match status" value="1"/>
</dbReference>
<gene>
    <name evidence="2" type="primary">ASL</name>
</gene>
<feature type="domain" description="Fumarate lyase N-terminal" evidence="1">
    <location>
        <begin position="1"/>
        <end position="77"/>
    </location>
</feature>
<reference evidence="2" key="1">
    <citation type="submission" date="2025-08" db="UniProtKB">
        <authorList>
            <consortium name="Ensembl"/>
        </authorList>
    </citation>
    <scope>IDENTIFICATION</scope>
</reference>
<evidence type="ECO:0000313" key="2">
    <source>
        <dbReference type="Ensembl" id="ENSSSCP00015028336.1"/>
    </source>
</evidence>
<sequence length="125" mass="13942">MEKFNASIAYDRHLWEVDVQGSKAYSRGLEKAGLLTKAEMDQILHGLDKVAEEWAQGTFKLNPNDEDIHTANERRLKVRHQPRPPPCLPCIPLSISTSILFPSSYDLRTGGLGRDGRDVGSTRGP</sequence>
<dbReference type="PANTHER" id="PTHR43814:SF1">
    <property type="entry name" value="ARGININOSUCCINATE LYASE"/>
    <property type="match status" value="1"/>
</dbReference>
<dbReference type="AlphaFoldDB" id="A0A8D0P555"/>
<dbReference type="InterPro" id="IPR022761">
    <property type="entry name" value="Fumarate_lyase_N"/>
</dbReference>
<name>A0A8D0P555_PIG</name>
<dbReference type="GO" id="GO:0004056">
    <property type="term" value="F:argininosuccinate lyase activity"/>
    <property type="evidence" value="ECO:0007669"/>
    <property type="project" value="InterPro"/>
</dbReference>
<organism evidence="2 3">
    <name type="scientific">Sus scrofa</name>
    <name type="common">Pig</name>
    <dbReference type="NCBI Taxonomy" id="9823"/>
    <lineage>
        <taxon>Eukaryota</taxon>
        <taxon>Metazoa</taxon>
        <taxon>Chordata</taxon>
        <taxon>Craniata</taxon>
        <taxon>Vertebrata</taxon>
        <taxon>Euteleostomi</taxon>
        <taxon>Mammalia</taxon>
        <taxon>Eutheria</taxon>
        <taxon>Laurasiatheria</taxon>
        <taxon>Artiodactyla</taxon>
        <taxon>Suina</taxon>
        <taxon>Suidae</taxon>
        <taxon>Sus</taxon>
    </lineage>
</organism>
<dbReference type="Proteomes" id="UP000694726">
    <property type="component" value="Unplaced"/>
</dbReference>
<dbReference type="SUPFAM" id="SSF48557">
    <property type="entry name" value="L-aspartase-like"/>
    <property type="match status" value="1"/>
</dbReference>
<dbReference type="Ensembl" id="ENSSSCT00015070747.1">
    <property type="protein sequence ID" value="ENSSSCP00015028336.1"/>
    <property type="gene ID" value="ENSSSCG00015052585.1"/>
</dbReference>
<dbReference type="GO" id="GO:0042450">
    <property type="term" value="P:L-arginine biosynthetic process via ornithine"/>
    <property type="evidence" value="ECO:0007669"/>
    <property type="project" value="InterPro"/>
</dbReference>
<dbReference type="PANTHER" id="PTHR43814">
    <property type="entry name" value="ARGININOSUCCINATE LYASE"/>
    <property type="match status" value="1"/>
</dbReference>
<evidence type="ECO:0000313" key="3">
    <source>
        <dbReference type="Proteomes" id="UP000694726"/>
    </source>
</evidence>
<proteinExistence type="predicted"/>